<dbReference type="Proteomes" id="UP000314294">
    <property type="component" value="Unassembled WGS sequence"/>
</dbReference>
<comment type="caution">
    <text evidence="1">The sequence shown here is derived from an EMBL/GenBank/DDBJ whole genome shotgun (WGS) entry which is preliminary data.</text>
</comment>
<gene>
    <name evidence="1" type="primary">CACNA2D1_0</name>
    <name evidence="1" type="ORF">EYF80_033398</name>
</gene>
<keyword evidence="2" id="KW-1185">Reference proteome</keyword>
<organism evidence="1 2">
    <name type="scientific">Liparis tanakae</name>
    <name type="common">Tanaka's snailfish</name>
    <dbReference type="NCBI Taxonomy" id="230148"/>
    <lineage>
        <taxon>Eukaryota</taxon>
        <taxon>Metazoa</taxon>
        <taxon>Chordata</taxon>
        <taxon>Craniata</taxon>
        <taxon>Vertebrata</taxon>
        <taxon>Euteleostomi</taxon>
        <taxon>Actinopterygii</taxon>
        <taxon>Neopterygii</taxon>
        <taxon>Teleostei</taxon>
        <taxon>Neoteleostei</taxon>
        <taxon>Acanthomorphata</taxon>
        <taxon>Eupercaria</taxon>
        <taxon>Perciformes</taxon>
        <taxon>Cottioidei</taxon>
        <taxon>Cottales</taxon>
        <taxon>Liparidae</taxon>
        <taxon>Liparis</taxon>
    </lineage>
</organism>
<evidence type="ECO:0000313" key="2">
    <source>
        <dbReference type="Proteomes" id="UP000314294"/>
    </source>
</evidence>
<evidence type="ECO:0000313" key="1">
    <source>
        <dbReference type="EMBL" id="TNN56362.1"/>
    </source>
</evidence>
<dbReference type="AlphaFoldDB" id="A0A4Z2GUH4"/>
<dbReference type="EMBL" id="SRLO01000430">
    <property type="protein sequence ID" value="TNN56362.1"/>
    <property type="molecule type" value="Genomic_DNA"/>
</dbReference>
<name>A0A4Z2GUH4_9TELE</name>
<protein>
    <submittedName>
        <fullName evidence="1">Voltage-dependent calcium channel subunit alpha-2/delta-1</fullName>
    </submittedName>
</protein>
<dbReference type="OrthoDB" id="8916031at2759"/>
<accession>A0A4Z2GUH4</accession>
<sequence length="172" mass="19755">MFKQGLLQHDFRIKEWVDQMQKELITLTDTASGMDNLIQIYHKHRPHFSVETNDARHLVATAAGNIEKLLSKRSQALKITCSAGSVCWRRDELSSQHTAVRERDQHRALTGHFLRKLSRIDLTKVLPVTTADAHVSAQLSRVSLHISEMAGKLMWLQEQGTLWMDHAVRLWP</sequence>
<reference evidence="1 2" key="1">
    <citation type="submission" date="2019-03" db="EMBL/GenBank/DDBJ databases">
        <title>First draft genome of Liparis tanakae, snailfish: a comprehensive survey of snailfish specific genes.</title>
        <authorList>
            <person name="Kim W."/>
            <person name="Song I."/>
            <person name="Jeong J.-H."/>
            <person name="Kim D."/>
            <person name="Kim S."/>
            <person name="Ryu S."/>
            <person name="Song J.Y."/>
            <person name="Lee S.K."/>
        </authorList>
    </citation>
    <scope>NUCLEOTIDE SEQUENCE [LARGE SCALE GENOMIC DNA]</scope>
    <source>
        <tissue evidence="1">Muscle</tissue>
    </source>
</reference>
<proteinExistence type="predicted"/>